<dbReference type="GO" id="GO:0008168">
    <property type="term" value="F:methyltransferase activity"/>
    <property type="evidence" value="ECO:0007669"/>
    <property type="project" value="UniProtKB-KW"/>
</dbReference>
<feature type="domain" description="Methyltransferase type 11" evidence="1">
    <location>
        <begin position="79"/>
        <end position="175"/>
    </location>
</feature>
<organism evidence="2 3">
    <name type="scientific">Bordetella genomosp. 6</name>
    <dbReference type="NCBI Taxonomy" id="463024"/>
    <lineage>
        <taxon>Bacteria</taxon>
        <taxon>Pseudomonadati</taxon>
        <taxon>Pseudomonadota</taxon>
        <taxon>Betaproteobacteria</taxon>
        <taxon>Burkholderiales</taxon>
        <taxon>Alcaligenaceae</taxon>
        <taxon>Bordetella</taxon>
    </lineage>
</organism>
<dbReference type="EMBL" id="NEVV01000007">
    <property type="protein sequence ID" value="OZI70453.1"/>
    <property type="molecule type" value="Genomic_DNA"/>
</dbReference>
<name>A0ABX4F842_9BORD</name>
<proteinExistence type="predicted"/>
<dbReference type="Gene3D" id="3.40.50.150">
    <property type="entry name" value="Vaccinia Virus protein VP39"/>
    <property type="match status" value="1"/>
</dbReference>
<dbReference type="Pfam" id="PF08241">
    <property type="entry name" value="Methyltransf_11"/>
    <property type="match status" value="1"/>
</dbReference>
<dbReference type="RefSeq" id="WP_068924487.1">
    <property type="nucleotide sequence ID" value="NZ_NEVV01000007.1"/>
</dbReference>
<accession>A0ABX4F842</accession>
<dbReference type="PANTHER" id="PTHR42912">
    <property type="entry name" value="METHYLTRANSFERASE"/>
    <property type="match status" value="1"/>
</dbReference>
<keyword evidence="3" id="KW-1185">Reference proteome</keyword>
<dbReference type="SUPFAM" id="SSF53335">
    <property type="entry name" value="S-adenosyl-L-methionine-dependent methyltransferases"/>
    <property type="match status" value="1"/>
</dbReference>
<gene>
    <name evidence="2" type="ORF">CAL23_23085</name>
</gene>
<dbReference type="GO" id="GO:0032259">
    <property type="term" value="P:methylation"/>
    <property type="evidence" value="ECO:0007669"/>
    <property type="project" value="UniProtKB-KW"/>
</dbReference>
<keyword evidence="2" id="KW-0808">Transferase</keyword>
<dbReference type="InterPro" id="IPR050508">
    <property type="entry name" value="Methyltransf_Superfamily"/>
</dbReference>
<dbReference type="InterPro" id="IPR013216">
    <property type="entry name" value="Methyltransf_11"/>
</dbReference>
<evidence type="ECO:0000313" key="2">
    <source>
        <dbReference type="EMBL" id="OZI70453.1"/>
    </source>
</evidence>
<keyword evidence="2" id="KW-0489">Methyltransferase</keyword>
<evidence type="ECO:0000313" key="3">
    <source>
        <dbReference type="Proteomes" id="UP000216524"/>
    </source>
</evidence>
<dbReference type="CDD" id="cd02440">
    <property type="entry name" value="AdoMet_MTases"/>
    <property type="match status" value="1"/>
</dbReference>
<sequence length="259" mass="29714">MTHFSLGHRLPYFLAKPLFGDRRRYGTVVDDSDPDWKYWIQHAYLDFYDQTQRGSIGEYVNQAGYEIMRAVNLDGANVLEIGPGLIRHLPYWSGRPACYTVADIMPEMLQRSRAVLAEHDVPFQEQVLIKNTPQLPFSDGMFDVIVSFYSLEHLCPMTPYISELVRVLRPGGQLVGAIPAEGGLAWGAGRFFTSRRWFKNHTHIDPDKIICWEHPNYADQILASLDSLLARRRLTYWPLTVPSIDLNLVIRFVYEKPGG</sequence>
<protein>
    <submittedName>
        <fullName evidence="2">SAM-dependent methyltransferase</fullName>
    </submittedName>
</protein>
<dbReference type="InterPro" id="IPR029063">
    <property type="entry name" value="SAM-dependent_MTases_sf"/>
</dbReference>
<reference evidence="2 3" key="1">
    <citation type="submission" date="2017-05" db="EMBL/GenBank/DDBJ databases">
        <title>Complete and WGS of Bordetella genogroups.</title>
        <authorList>
            <person name="Spilker T."/>
            <person name="Lipuma J."/>
        </authorList>
    </citation>
    <scope>NUCLEOTIDE SEQUENCE [LARGE SCALE GENOMIC DNA]</scope>
    <source>
        <strain evidence="2 3">AU3139</strain>
    </source>
</reference>
<comment type="caution">
    <text evidence="2">The sequence shown here is derived from an EMBL/GenBank/DDBJ whole genome shotgun (WGS) entry which is preliminary data.</text>
</comment>
<dbReference type="Proteomes" id="UP000216524">
    <property type="component" value="Unassembled WGS sequence"/>
</dbReference>
<evidence type="ECO:0000259" key="1">
    <source>
        <dbReference type="Pfam" id="PF08241"/>
    </source>
</evidence>